<evidence type="ECO:0000259" key="5">
    <source>
        <dbReference type="Pfam" id="PF15914"/>
    </source>
</evidence>
<dbReference type="FunCoup" id="A0A7M7SZ32">
    <property type="interactions" value="898"/>
</dbReference>
<feature type="compositionally biased region" description="Low complexity" evidence="4">
    <location>
        <begin position="1447"/>
        <end position="1468"/>
    </location>
</feature>
<keyword evidence="2" id="KW-0597">Phosphoprotein</keyword>
<feature type="compositionally biased region" description="Gly residues" evidence="4">
    <location>
        <begin position="190"/>
        <end position="203"/>
    </location>
</feature>
<feature type="compositionally biased region" description="Basic and acidic residues" evidence="4">
    <location>
        <begin position="1421"/>
        <end position="1430"/>
    </location>
</feature>
<feature type="compositionally biased region" description="Basic and acidic residues" evidence="4">
    <location>
        <begin position="1113"/>
        <end position="1122"/>
    </location>
</feature>
<feature type="compositionally biased region" description="Basic and acidic residues" evidence="4">
    <location>
        <begin position="820"/>
        <end position="832"/>
    </location>
</feature>
<feature type="compositionally biased region" description="Polar residues" evidence="4">
    <location>
        <begin position="1329"/>
        <end position="1347"/>
    </location>
</feature>
<feature type="compositionally biased region" description="Basic and acidic residues" evidence="4">
    <location>
        <begin position="1051"/>
        <end position="1071"/>
    </location>
</feature>
<reference evidence="7" key="1">
    <citation type="submission" date="2015-02" db="EMBL/GenBank/DDBJ databases">
        <title>Genome sequencing for Strongylocentrotus purpuratus.</title>
        <authorList>
            <person name="Murali S."/>
            <person name="Liu Y."/>
            <person name="Vee V."/>
            <person name="English A."/>
            <person name="Wang M."/>
            <person name="Skinner E."/>
            <person name="Han Y."/>
            <person name="Muzny D.M."/>
            <person name="Worley K.C."/>
            <person name="Gibbs R.A."/>
        </authorList>
    </citation>
    <scope>NUCLEOTIDE SEQUENCE</scope>
</reference>
<feature type="region of interest" description="Disordered" evidence="4">
    <location>
        <begin position="954"/>
        <end position="989"/>
    </location>
</feature>
<feature type="compositionally biased region" description="Basic residues" evidence="4">
    <location>
        <begin position="1193"/>
        <end position="1204"/>
    </location>
</feature>
<name>A0A7M7SZ32_STRPU</name>
<feature type="region of interest" description="Disordered" evidence="4">
    <location>
        <begin position="1113"/>
        <end position="1134"/>
    </location>
</feature>
<evidence type="ECO:0000313" key="7">
    <source>
        <dbReference type="Proteomes" id="UP000007110"/>
    </source>
</evidence>
<dbReference type="PANTHER" id="PTHR15109">
    <property type="entry name" value="AGAP004327-PA"/>
    <property type="match status" value="1"/>
</dbReference>
<feature type="compositionally biased region" description="Low complexity" evidence="4">
    <location>
        <begin position="1276"/>
        <end position="1302"/>
    </location>
</feature>
<accession>A0A7M7SZ32</accession>
<feature type="domain" description="FAM193 C-terminal" evidence="5">
    <location>
        <begin position="1602"/>
        <end position="1656"/>
    </location>
</feature>
<reference evidence="6" key="2">
    <citation type="submission" date="2021-01" db="UniProtKB">
        <authorList>
            <consortium name="EnsemblMetazoa"/>
        </authorList>
    </citation>
    <scope>IDENTIFICATION</scope>
</reference>
<dbReference type="InterPro" id="IPR031802">
    <property type="entry name" value="FAM193_C"/>
</dbReference>
<feature type="region of interest" description="Disordered" evidence="4">
    <location>
        <begin position="1"/>
        <end position="48"/>
    </location>
</feature>
<keyword evidence="3" id="KW-0175">Coiled coil</keyword>
<feature type="compositionally biased region" description="Basic and acidic residues" evidence="4">
    <location>
        <begin position="1169"/>
        <end position="1188"/>
    </location>
</feature>
<protein>
    <recommendedName>
        <fullName evidence="5">FAM193 C-terminal domain-containing protein</fullName>
    </recommendedName>
</protein>
<dbReference type="Proteomes" id="UP000007110">
    <property type="component" value="Unassembled WGS sequence"/>
</dbReference>
<feature type="region of interest" description="Disordered" evidence="4">
    <location>
        <begin position="1149"/>
        <end position="1603"/>
    </location>
</feature>
<feature type="compositionally biased region" description="Polar residues" evidence="4">
    <location>
        <begin position="1431"/>
        <end position="1441"/>
    </location>
</feature>
<feature type="compositionally biased region" description="Polar residues" evidence="4">
    <location>
        <begin position="1026"/>
        <end position="1040"/>
    </location>
</feature>
<feature type="region of interest" description="Disordered" evidence="4">
    <location>
        <begin position="172"/>
        <end position="205"/>
    </location>
</feature>
<proteinExistence type="inferred from homology"/>
<keyword evidence="7" id="KW-1185">Reference proteome</keyword>
<feature type="compositionally biased region" description="Basic and acidic residues" evidence="4">
    <location>
        <begin position="1549"/>
        <end position="1561"/>
    </location>
</feature>
<feature type="region of interest" description="Disordered" evidence="4">
    <location>
        <begin position="584"/>
        <end position="658"/>
    </location>
</feature>
<feature type="compositionally biased region" description="Polar residues" evidence="4">
    <location>
        <begin position="1570"/>
        <end position="1580"/>
    </location>
</feature>
<feature type="region of interest" description="Disordered" evidence="4">
    <location>
        <begin position="1026"/>
        <end position="1071"/>
    </location>
</feature>
<evidence type="ECO:0000256" key="2">
    <source>
        <dbReference type="ARBA" id="ARBA00022553"/>
    </source>
</evidence>
<feature type="compositionally biased region" description="Gly residues" evidence="4">
    <location>
        <begin position="640"/>
        <end position="651"/>
    </location>
</feature>
<feature type="region of interest" description="Disordered" evidence="4">
    <location>
        <begin position="796"/>
        <end position="846"/>
    </location>
</feature>
<organism evidence="6 7">
    <name type="scientific">Strongylocentrotus purpuratus</name>
    <name type="common">Purple sea urchin</name>
    <dbReference type="NCBI Taxonomy" id="7668"/>
    <lineage>
        <taxon>Eukaryota</taxon>
        <taxon>Metazoa</taxon>
        <taxon>Echinodermata</taxon>
        <taxon>Eleutherozoa</taxon>
        <taxon>Echinozoa</taxon>
        <taxon>Echinoidea</taxon>
        <taxon>Euechinoidea</taxon>
        <taxon>Echinacea</taxon>
        <taxon>Camarodonta</taxon>
        <taxon>Echinidea</taxon>
        <taxon>Strongylocentrotidae</taxon>
        <taxon>Strongylocentrotus</taxon>
    </lineage>
</organism>
<feature type="compositionally biased region" description="Basic and acidic residues" evidence="4">
    <location>
        <begin position="1374"/>
        <end position="1393"/>
    </location>
</feature>
<dbReference type="OrthoDB" id="10044608at2759"/>
<feature type="compositionally biased region" description="Polar residues" evidence="4">
    <location>
        <begin position="1469"/>
        <end position="1483"/>
    </location>
</feature>
<evidence type="ECO:0000313" key="6">
    <source>
        <dbReference type="EnsemblMetazoa" id="XP_030841945"/>
    </source>
</evidence>
<dbReference type="InterPro" id="IPR029717">
    <property type="entry name" value="FAM193"/>
</dbReference>
<feature type="compositionally biased region" description="Low complexity" evidence="4">
    <location>
        <begin position="21"/>
        <end position="43"/>
    </location>
</feature>
<comment type="similarity">
    <text evidence="1">Belongs to the FAM193 family.</text>
</comment>
<feature type="compositionally biased region" description="Low complexity" evidence="4">
    <location>
        <begin position="1401"/>
        <end position="1420"/>
    </location>
</feature>
<feature type="compositionally biased region" description="Low complexity" evidence="4">
    <location>
        <begin position="180"/>
        <end position="189"/>
    </location>
</feature>
<evidence type="ECO:0000256" key="1">
    <source>
        <dbReference type="ARBA" id="ARBA00009689"/>
    </source>
</evidence>
<evidence type="ECO:0000256" key="4">
    <source>
        <dbReference type="SAM" id="MobiDB-lite"/>
    </source>
</evidence>
<dbReference type="PANTHER" id="PTHR15109:SF4">
    <property type="entry name" value="FAM193 C-TERMINAL DOMAIN-CONTAINING PROTEIN"/>
    <property type="match status" value="1"/>
</dbReference>
<feature type="compositionally biased region" description="Acidic residues" evidence="4">
    <location>
        <begin position="591"/>
        <end position="600"/>
    </location>
</feature>
<dbReference type="InParanoid" id="A0A7M7SZ32"/>
<dbReference type="OMA" id="HSNTHQV"/>
<dbReference type="RefSeq" id="XP_030841945.1">
    <property type="nucleotide sequence ID" value="XM_030986085.1"/>
</dbReference>
<feature type="compositionally biased region" description="Basic residues" evidence="4">
    <location>
        <begin position="1153"/>
        <end position="1168"/>
    </location>
</feature>
<evidence type="ECO:0000256" key="3">
    <source>
        <dbReference type="ARBA" id="ARBA00023054"/>
    </source>
</evidence>
<dbReference type="GeneID" id="115917977"/>
<dbReference type="KEGG" id="spu:115917977"/>
<feature type="compositionally biased region" description="Polar residues" evidence="4">
    <location>
        <begin position="1512"/>
        <end position="1531"/>
    </location>
</feature>
<dbReference type="EnsemblMetazoa" id="XM_030986085">
    <property type="protein sequence ID" value="XP_030841945"/>
    <property type="gene ID" value="LOC115917977"/>
</dbReference>
<feature type="compositionally biased region" description="Low complexity" evidence="4">
    <location>
        <begin position="1240"/>
        <end position="1255"/>
    </location>
</feature>
<feature type="compositionally biased region" description="Polar residues" evidence="4">
    <location>
        <begin position="1256"/>
        <end position="1275"/>
    </location>
</feature>
<sequence>MSSSDSKRSKRRRNKRGGGNSRPAPATASSGNANNTQTANAKADGQVLTTIPVPSSLTDLDLDNIPQPMSQMPRSHNPYLDREHCLLCRRERPDPPANRIPPGVGGSEKENNRQLPITQMPLWLCPDCRRTVEEEEAHSTKNFGPSAIGELFLPSAPALITGLQNLDGAFSSSPGGMGGDSSSVVTSTSGGKGGGGVGGGSGDGPCQCEPCRERREIAAEQEHSRQQLGECWTELSHLVRCVYWEAGTSLTGEESTTKLSLPRMKELVHRLCAHDPHLLYTRLEAEVEDFIKEMRERLLKQLDGGFRTPPLAKQFITMLLEEYAALCSAAQTLLAILEELEKEHLHKFNLTWPLHNKHLFHSLIYMEPGLHDNLGTLIKQLRAVASQKEPYHEESYSNLLQRYLQFDNDMSVVAVVWRDCLQLIEDYTDEQELYKGKEALNRSWDTGVTTTRPRPLSCEATKSTNNRNLFQCHSALINHMANGGGNQENNTNHRGSTKKKCLCDDCSLNRLTSSLLTPDLYEEIGLKLNEAAPGGQLSALDTYLQSINPPDLSSTTSSSDCSSQGDSEDVIPIFSRSDLIHSGFCSPRSDDSDDSDDLDSESSPSPSHENAFEDEDDDGEARPNENSSRRGRARCRASYSGGGDRQSNGGGDVKKDSNISSSQPCECHVCAANSPHLPAAAMMAGNVGDTKPSYLFYPNLQTHQPLDLSHPGISAKHPLIHPHLYNLTSQKPNKIPNHSQQAFQLNLDASDGLQNYGDWNSAYESAKMVLHTHSHSHSHYGHDEAPDLIQSAKAAIQSNCRAEKSENRSAKIVPVHQGHHNSEGKTTKEEKGKKHSHDGSGSISNGISEWTKQQRLGQHLHNDKGKNSSLVAQELCAKHNFPTVPKLPNNNMFISPALLQGTDATSGAVTQESLAQFSSGVLTQQALMTQGMLAAQGAGLQLQNAGIHVADVHHLQQQQQQQHVPSDGKKKKKSQGCGEETLPTEPTVRLPDYLNEQHLHACSHQNQISHPSGVLGGNAGLCNSSMQTTASTPTSASVCSSEPDYETPNYQHDDDTPSNYDDKDSNASSTTRERESKHCECCYCEFFGQGPQPAPTSRNYTEIRDRLRLRLRERKPKDHSPSHEPPIQPPNDLLHADERKVEDLLSFIEGAKKTKSSSKAAKRQRQRQKKAEQKSKSVPDNGHKKDIHVPVFSHHHFHHHHHHHMELTREKQLEAASQHNTHCKAQPSHPTKQLHQAPAKQQSQSRETQQSESKSVPTSKGQPRPQLDQNASLVASQPSSMPMTSSSSPSSSELSKQASSNSRAVPMVTSQEIVPKDDSTSKKGKSSGATQPQVQANALSSNAGNKSVESKAKGKQNGAGKQGPSLAHPAEASTEGRGKADQDTGKSANRRDQGASNKTGSQSSQQRLTQNQKQQQQQQQKTDKMSRHDTTNAWKTPTTGGQERLLNGNASDSSSGSSSRSNSVGNKSINSRTKQVGAASTNIDDPHLKKQATLKPSQGTAMSAAAAAQGNPKATATIHTKKANQTSSSLKEQLPQKMDETATARLASKRSETNHKMDTRTSHNGGGHEQMTNGLALSNGSSTTNKRRKKKKNSDNPNASIDEIFLPKENVDVNEMDETERELEAFKRFCMASTPQEKKEKVVFNVKDLSLKKSSLQAH</sequence>
<dbReference type="Pfam" id="PF15914">
    <property type="entry name" value="FAM193_C"/>
    <property type="match status" value="1"/>
</dbReference>